<feature type="compositionally biased region" description="Low complexity" evidence="10">
    <location>
        <begin position="378"/>
        <end position="389"/>
    </location>
</feature>
<feature type="region of interest" description="Disordered" evidence="10">
    <location>
        <begin position="1"/>
        <end position="92"/>
    </location>
</feature>
<dbReference type="PANTHER" id="PTHR46179">
    <property type="entry name" value="ZINC FINGER PROTEIN"/>
    <property type="match status" value="1"/>
</dbReference>
<feature type="domain" description="C2H2-type" evidence="11">
    <location>
        <begin position="118"/>
        <end position="141"/>
    </location>
</feature>
<reference evidence="12 13" key="1">
    <citation type="submission" date="2019-03" db="EMBL/GenBank/DDBJ databases">
        <title>Rhodosporidium diobovatum UCD-FST 08-225 genome sequencing, assembly, and annotation.</title>
        <authorList>
            <person name="Fakankun I.U."/>
            <person name="Fristensky B."/>
            <person name="Levin D.B."/>
        </authorList>
    </citation>
    <scope>NUCLEOTIDE SEQUENCE [LARGE SCALE GENOMIC DNA]</scope>
    <source>
        <strain evidence="12 13">UCD-FST 08-225</strain>
    </source>
</reference>
<dbReference type="InterPro" id="IPR051061">
    <property type="entry name" value="Zinc_finger_trans_reg"/>
</dbReference>
<proteinExistence type="predicted"/>
<dbReference type="STRING" id="5288.A0A5C5FQG6"/>
<dbReference type="FunFam" id="3.30.160.60:FF:000145">
    <property type="entry name" value="Zinc finger protein 574"/>
    <property type="match status" value="1"/>
</dbReference>
<organism evidence="12 13">
    <name type="scientific">Rhodotorula diobovata</name>
    <dbReference type="NCBI Taxonomy" id="5288"/>
    <lineage>
        <taxon>Eukaryota</taxon>
        <taxon>Fungi</taxon>
        <taxon>Dikarya</taxon>
        <taxon>Basidiomycota</taxon>
        <taxon>Pucciniomycotina</taxon>
        <taxon>Microbotryomycetes</taxon>
        <taxon>Sporidiobolales</taxon>
        <taxon>Sporidiobolaceae</taxon>
        <taxon>Rhodotorula</taxon>
    </lineage>
</organism>
<keyword evidence="3" id="KW-0677">Repeat</keyword>
<feature type="compositionally biased region" description="Basic and acidic residues" evidence="10">
    <location>
        <begin position="278"/>
        <end position="308"/>
    </location>
</feature>
<evidence type="ECO:0000256" key="9">
    <source>
        <dbReference type="PROSITE-ProRule" id="PRU00042"/>
    </source>
</evidence>
<sequence length="488" mass="53489">MASAVASTSTCVVPSSSSASSSAPRRAKPRLALRIEASDDSDFVPVKSESEDDGDGDGDDDGASSHSEFDAKLDSDDDDDLLSDQAPRKKSYKCDWPGCGRAYVRPIRLDEHKRSHTGECTRCGKSFRKRRLLSEHLTVAHDVPAGKPLACSHCDKTFKQKHHLKQHEKTHDLSRYACLHPDCASKPFAERQFGVWSALQKHTKQAHPPRCHYPQCAGKTFTTSFGLRTHLKLHAADEEAGIEALPEGRKRRSRKGARTSARGGRGRGRGGAAGEGAVKLEDADDERASDWEDRQEAERDERMRENFRHGGKKKRKVLEDAVRSLLSLQSRPARGLADPLLGSSRSQHGFPPIPPGAGAPASSFYRDLVTGANYAHRASTSSASASATAIKPGDDRPRPGLTHVPRQFACPFPAILALPFEDVKEVLPGAEGEGGDDAEGTCGFWFKRVYDVERHLRSRHGVEMVGGRRTLDTWFEAQREAEETADEA</sequence>
<dbReference type="Pfam" id="PF00096">
    <property type="entry name" value="zf-C2H2"/>
    <property type="match status" value="2"/>
</dbReference>
<dbReference type="PANTHER" id="PTHR46179:SF13">
    <property type="entry name" value="C2H2-TYPE DOMAIN-CONTAINING PROTEIN"/>
    <property type="match status" value="1"/>
</dbReference>
<evidence type="ECO:0000256" key="5">
    <source>
        <dbReference type="ARBA" id="ARBA00022833"/>
    </source>
</evidence>
<dbReference type="OrthoDB" id="427030at2759"/>
<dbReference type="AlphaFoldDB" id="A0A5C5FQG6"/>
<dbReference type="FunFam" id="3.30.160.60:FF:000125">
    <property type="entry name" value="Putative zinc finger protein 143"/>
    <property type="match status" value="1"/>
</dbReference>
<evidence type="ECO:0000256" key="2">
    <source>
        <dbReference type="ARBA" id="ARBA00022723"/>
    </source>
</evidence>
<evidence type="ECO:0000256" key="7">
    <source>
        <dbReference type="ARBA" id="ARBA00023163"/>
    </source>
</evidence>
<keyword evidence="2" id="KW-0479">Metal-binding</keyword>
<keyword evidence="8" id="KW-0539">Nucleus</keyword>
<name>A0A5C5FQG6_9BASI</name>
<dbReference type="InterPro" id="IPR036236">
    <property type="entry name" value="Znf_C2H2_sf"/>
</dbReference>
<comment type="caution">
    <text evidence="12">The sequence shown here is derived from an EMBL/GenBank/DDBJ whole genome shotgun (WGS) entry which is preliminary data.</text>
</comment>
<feature type="domain" description="C2H2-type" evidence="11">
    <location>
        <begin position="92"/>
        <end position="121"/>
    </location>
</feature>
<evidence type="ECO:0000256" key="4">
    <source>
        <dbReference type="ARBA" id="ARBA00022771"/>
    </source>
</evidence>
<feature type="region of interest" description="Disordered" evidence="10">
    <location>
        <begin position="242"/>
        <end position="316"/>
    </location>
</feature>
<dbReference type="GO" id="GO:0005634">
    <property type="term" value="C:nucleus"/>
    <property type="evidence" value="ECO:0007669"/>
    <property type="project" value="UniProtKB-SubCell"/>
</dbReference>
<feature type="compositionally biased region" description="Low complexity" evidence="10">
    <location>
        <begin position="1"/>
        <end position="24"/>
    </location>
</feature>
<dbReference type="Proteomes" id="UP000311382">
    <property type="component" value="Unassembled WGS sequence"/>
</dbReference>
<dbReference type="InterPro" id="IPR013087">
    <property type="entry name" value="Znf_C2H2_type"/>
</dbReference>
<dbReference type="Gene3D" id="3.30.160.60">
    <property type="entry name" value="Classic Zinc Finger"/>
    <property type="match status" value="2"/>
</dbReference>
<gene>
    <name evidence="12" type="ORF">DMC30DRAFT_355318</name>
</gene>
<dbReference type="GO" id="GO:0000981">
    <property type="term" value="F:DNA-binding transcription factor activity, RNA polymerase II-specific"/>
    <property type="evidence" value="ECO:0007669"/>
    <property type="project" value="UniProtKB-ARBA"/>
</dbReference>
<evidence type="ECO:0000313" key="13">
    <source>
        <dbReference type="Proteomes" id="UP000311382"/>
    </source>
</evidence>
<evidence type="ECO:0000259" key="11">
    <source>
        <dbReference type="PROSITE" id="PS50157"/>
    </source>
</evidence>
<feature type="compositionally biased region" description="Acidic residues" evidence="10">
    <location>
        <begin position="50"/>
        <end position="62"/>
    </location>
</feature>
<dbReference type="GO" id="GO:0008270">
    <property type="term" value="F:zinc ion binding"/>
    <property type="evidence" value="ECO:0007669"/>
    <property type="project" value="UniProtKB-KW"/>
</dbReference>
<keyword evidence="5" id="KW-0862">Zinc</keyword>
<evidence type="ECO:0000256" key="8">
    <source>
        <dbReference type="ARBA" id="ARBA00023242"/>
    </source>
</evidence>
<dbReference type="SMART" id="SM00355">
    <property type="entry name" value="ZnF_C2H2"/>
    <property type="match status" value="6"/>
</dbReference>
<protein>
    <submittedName>
        <fullName evidence="12">Putative transcription factor iiia</fullName>
    </submittedName>
</protein>
<feature type="domain" description="C2H2-type" evidence="11">
    <location>
        <begin position="149"/>
        <end position="176"/>
    </location>
</feature>
<evidence type="ECO:0000256" key="3">
    <source>
        <dbReference type="ARBA" id="ARBA00022737"/>
    </source>
</evidence>
<dbReference type="PROSITE" id="PS50157">
    <property type="entry name" value="ZINC_FINGER_C2H2_2"/>
    <property type="match status" value="3"/>
</dbReference>
<evidence type="ECO:0000256" key="10">
    <source>
        <dbReference type="SAM" id="MobiDB-lite"/>
    </source>
</evidence>
<evidence type="ECO:0000256" key="6">
    <source>
        <dbReference type="ARBA" id="ARBA00023015"/>
    </source>
</evidence>
<keyword evidence="13" id="KW-1185">Reference proteome</keyword>
<accession>A0A5C5FQG6</accession>
<dbReference type="EMBL" id="SOZI01000132">
    <property type="protein sequence ID" value="TNY18562.1"/>
    <property type="molecule type" value="Genomic_DNA"/>
</dbReference>
<keyword evidence="6" id="KW-0805">Transcription regulation</keyword>
<keyword evidence="7" id="KW-0804">Transcription</keyword>
<evidence type="ECO:0000256" key="1">
    <source>
        <dbReference type="ARBA" id="ARBA00004123"/>
    </source>
</evidence>
<evidence type="ECO:0000313" key="12">
    <source>
        <dbReference type="EMBL" id="TNY18562.1"/>
    </source>
</evidence>
<dbReference type="GO" id="GO:0000978">
    <property type="term" value="F:RNA polymerase II cis-regulatory region sequence-specific DNA binding"/>
    <property type="evidence" value="ECO:0007669"/>
    <property type="project" value="UniProtKB-ARBA"/>
</dbReference>
<keyword evidence="4 9" id="KW-0863">Zinc-finger</keyword>
<dbReference type="PROSITE" id="PS00028">
    <property type="entry name" value="ZINC_FINGER_C2H2_1"/>
    <property type="match status" value="3"/>
</dbReference>
<comment type="subcellular location">
    <subcellularLocation>
        <location evidence="1">Nucleus</location>
    </subcellularLocation>
</comment>
<dbReference type="SUPFAM" id="SSF57667">
    <property type="entry name" value="beta-beta-alpha zinc fingers"/>
    <property type="match status" value="2"/>
</dbReference>
<feature type="region of interest" description="Disordered" evidence="10">
    <location>
        <begin position="377"/>
        <end position="403"/>
    </location>
</feature>